<evidence type="ECO:0000256" key="3">
    <source>
        <dbReference type="ARBA" id="ARBA00022989"/>
    </source>
</evidence>
<gene>
    <name evidence="6" type="ORF">ACFPYL_09150</name>
</gene>
<feature type="transmembrane region" description="Helical" evidence="5">
    <location>
        <begin position="506"/>
        <end position="528"/>
    </location>
</feature>
<feature type="transmembrane region" description="Helical" evidence="5">
    <location>
        <begin position="446"/>
        <end position="467"/>
    </location>
</feature>
<protein>
    <submittedName>
        <fullName evidence="6">APC family permease</fullName>
    </submittedName>
</protein>
<evidence type="ECO:0000256" key="5">
    <source>
        <dbReference type="SAM" id="Phobius"/>
    </source>
</evidence>
<dbReference type="InterPro" id="IPR052962">
    <property type="entry name" value="AA_Transporter_AGT"/>
</dbReference>
<feature type="transmembrane region" description="Helical" evidence="5">
    <location>
        <begin position="254"/>
        <end position="276"/>
    </location>
</feature>
<feature type="transmembrane region" description="Helical" evidence="5">
    <location>
        <begin position="25"/>
        <end position="45"/>
    </location>
</feature>
<evidence type="ECO:0000313" key="6">
    <source>
        <dbReference type="EMBL" id="MFC6043240.1"/>
    </source>
</evidence>
<feature type="transmembrane region" description="Helical" evidence="5">
    <location>
        <begin position="479"/>
        <end position="500"/>
    </location>
</feature>
<dbReference type="Pfam" id="PF13520">
    <property type="entry name" value="AA_permease_2"/>
    <property type="match status" value="1"/>
</dbReference>
<dbReference type="RefSeq" id="WP_379153142.1">
    <property type="nucleotide sequence ID" value="NZ_JBHSRJ010000004.1"/>
</dbReference>
<accession>A0ABW1LH00</accession>
<sequence>MSATQDSPTAGPPTKQRNTKLLREVGLIGLMWASMGSIIGSGWLFGPQEALIVAGPAAIISWLIGGVAIVVLALVHAELGGMYPVSGGTARFPHYAFGGVAGASFGWFAWLNAATVAPIEVSAMLTYAGHYGFADGWINPETQVLSATGIVVAIILMAILTAINFLGVKRLATTNSAATWWKIAIPLLTILVLAIANFDTGNLTAANGFAPEGLKGIFAAVSTGGIIFSYLGFEQADQLAGESSNPKRDVPFAIIGSVIFGTILYILLQVVFLFALPASAIGDTWDQTGDGLYTTFTGPFAEIATLLSIGWLAAIIYVDAIISPAGTGLIYTTGSSRLAYGLARNGYVPGVFEWTNKRNVPWAGLIAAFVTGCICFLPFPSWQSLVGLITSASVLMYGGAPLSLGAFRRRLPDADRPYRLPLAAVLCPLAFVIANLIILWTGWDTIWKLGVSILIGYAILVGNRVLKLNEHKPTLDWKAASWLIPYLVGMGIIVFISDFGPEGDDALIPFGWDALVVAAWSLLIYYWAMAVALPTEQIEEMIGEVELPEDDMEPVTH</sequence>
<name>A0ABW1LH00_9ACTN</name>
<keyword evidence="4 5" id="KW-0472">Membrane</keyword>
<feature type="transmembrane region" description="Helical" evidence="5">
    <location>
        <begin position="51"/>
        <end position="75"/>
    </location>
</feature>
<feature type="transmembrane region" description="Helical" evidence="5">
    <location>
        <begin position="419"/>
        <end position="440"/>
    </location>
</feature>
<comment type="subcellular location">
    <subcellularLocation>
        <location evidence="1">Membrane</location>
        <topology evidence="1">Multi-pass membrane protein</topology>
    </subcellularLocation>
</comment>
<feature type="transmembrane region" description="Helical" evidence="5">
    <location>
        <begin position="216"/>
        <end position="233"/>
    </location>
</feature>
<dbReference type="PANTHER" id="PTHR47547:SF1">
    <property type="entry name" value="ASPARTATE-PROTON SYMPORTER"/>
    <property type="match status" value="1"/>
</dbReference>
<dbReference type="InterPro" id="IPR002293">
    <property type="entry name" value="AA/rel_permease1"/>
</dbReference>
<reference evidence="7" key="1">
    <citation type="journal article" date="2019" name="Int. J. Syst. Evol. Microbiol.">
        <title>The Global Catalogue of Microorganisms (GCM) 10K type strain sequencing project: providing services to taxonomists for standard genome sequencing and annotation.</title>
        <authorList>
            <consortium name="The Broad Institute Genomics Platform"/>
            <consortium name="The Broad Institute Genome Sequencing Center for Infectious Disease"/>
            <person name="Wu L."/>
            <person name="Ma J."/>
        </authorList>
    </citation>
    <scope>NUCLEOTIDE SEQUENCE [LARGE SCALE GENOMIC DNA]</scope>
    <source>
        <strain evidence="7">CCUG 54522</strain>
    </source>
</reference>
<proteinExistence type="predicted"/>
<keyword evidence="2 5" id="KW-0812">Transmembrane</keyword>
<feature type="transmembrane region" description="Helical" evidence="5">
    <location>
        <begin position="360"/>
        <end position="379"/>
    </location>
</feature>
<feature type="transmembrane region" description="Helical" evidence="5">
    <location>
        <begin position="385"/>
        <end position="407"/>
    </location>
</feature>
<feature type="transmembrane region" description="Helical" evidence="5">
    <location>
        <begin position="144"/>
        <end position="167"/>
    </location>
</feature>
<evidence type="ECO:0000256" key="2">
    <source>
        <dbReference type="ARBA" id="ARBA00022692"/>
    </source>
</evidence>
<dbReference type="EMBL" id="JBHSRJ010000004">
    <property type="protein sequence ID" value="MFC6043240.1"/>
    <property type="molecule type" value="Genomic_DNA"/>
</dbReference>
<feature type="transmembrane region" description="Helical" evidence="5">
    <location>
        <begin position="95"/>
        <end position="117"/>
    </location>
</feature>
<evidence type="ECO:0000313" key="7">
    <source>
        <dbReference type="Proteomes" id="UP001596135"/>
    </source>
</evidence>
<evidence type="ECO:0000256" key="4">
    <source>
        <dbReference type="ARBA" id="ARBA00023136"/>
    </source>
</evidence>
<organism evidence="6 7">
    <name type="scientific">Nocardioides hankookensis</name>
    <dbReference type="NCBI Taxonomy" id="443157"/>
    <lineage>
        <taxon>Bacteria</taxon>
        <taxon>Bacillati</taxon>
        <taxon>Actinomycetota</taxon>
        <taxon>Actinomycetes</taxon>
        <taxon>Propionibacteriales</taxon>
        <taxon>Nocardioidaceae</taxon>
        <taxon>Nocardioides</taxon>
    </lineage>
</organism>
<feature type="transmembrane region" description="Helical" evidence="5">
    <location>
        <begin position="179"/>
        <end position="196"/>
    </location>
</feature>
<evidence type="ECO:0000256" key="1">
    <source>
        <dbReference type="ARBA" id="ARBA00004141"/>
    </source>
</evidence>
<keyword evidence="3 5" id="KW-1133">Transmembrane helix</keyword>
<dbReference type="PIRSF" id="PIRSF006060">
    <property type="entry name" value="AA_transporter"/>
    <property type="match status" value="1"/>
</dbReference>
<comment type="caution">
    <text evidence="6">The sequence shown here is derived from an EMBL/GenBank/DDBJ whole genome shotgun (WGS) entry which is preliminary data.</text>
</comment>
<dbReference type="PANTHER" id="PTHR47547">
    <property type="match status" value="1"/>
</dbReference>
<feature type="transmembrane region" description="Helical" evidence="5">
    <location>
        <begin position="296"/>
        <end position="318"/>
    </location>
</feature>
<keyword evidence="7" id="KW-1185">Reference proteome</keyword>
<dbReference type="Proteomes" id="UP001596135">
    <property type="component" value="Unassembled WGS sequence"/>
</dbReference>
<dbReference type="Gene3D" id="1.20.1740.10">
    <property type="entry name" value="Amino acid/polyamine transporter I"/>
    <property type="match status" value="1"/>
</dbReference>